<keyword evidence="2" id="KW-1185">Reference proteome</keyword>
<reference evidence="1" key="1">
    <citation type="submission" date="2018-11" db="EMBL/GenBank/DDBJ databases">
        <authorList>
            <person name="Grassa J C."/>
        </authorList>
    </citation>
    <scope>NUCLEOTIDE SEQUENCE [LARGE SCALE GENOMIC DNA]</scope>
</reference>
<organism evidence="1 2">
    <name type="scientific">Cannabis sativa</name>
    <name type="common">Hemp</name>
    <name type="synonym">Marijuana</name>
    <dbReference type="NCBI Taxonomy" id="3483"/>
    <lineage>
        <taxon>Eukaryota</taxon>
        <taxon>Viridiplantae</taxon>
        <taxon>Streptophyta</taxon>
        <taxon>Embryophyta</taxon>
        <taxon>Tracheophyta</taxon>
        <taxon>Spermatophyta</taxon>
        <taxon>Magnoliopsida</taxon>
        <taxon>eudicotyledons</taxon>
        <taxon>Gunneridae</taxon>
        <taxon>Pentapetalae</taxon>
        <taxon>rosids</taxon>
        <taxon>fabids</taxon>
        <taxon>Rosales</taxon>
        <taxon>Cannabaceae</taxon>
        <taxon>Cannabis</taxon>
    </lineage>
</organism>
<name>A0A803PUC5_CANSA</name>
<evidence type="ECO:0000313" key="2">
    <source>
        <dbReference type="Proteomes" id="UP000596661"/>
    </source>
</evidence>
<dbReference type="EnsemblPlants" id="evm.model.06.1410">
    <property type="protein sequence ID" value="cds.evm.model.06.1410"/>
    <property type="gene ID" value="evm.TU.06.1410"/>
</dbReference>
<dbReference type="Gramene" id="evm.model.06.1410">
    <property type="protein sequence ID" value="cds.evm.model.06.1410"/>
    <property type="gene ID" value="evm.TU.06.1410"/>
</dbReference>
<dbReference type="EMBL" id="UZAU01000606">
    <property type="status" value="NOT_ANNOTATED_CDS"/>
    <property type="molecule type" value="Genomic_DNA"/>
</dbReference>
<evidence type="ECO:0000313" key="1">
    <source>
        <dbReference type="EnsemblPlants" id="cds.evm.model.06.1410"/>
    </source>
</evidence>
<sequence>MGLVKPLYFSNLKSQKPFQSRACRTSSVEGAATTTAMFAEGYFDRPHGDHGVPPRFCDLLESGISIHSMYLFRSYKTVVSCTIPLTTEIGFIGRKWPIMAIGVEASPAKPRNYRKRFRGVIVVCPTPPKVNSIRAVPPLTIEAPDVPLLLACCSHWCSSGL</sequence>
<reference evidence="1" key="2">
    <citation type="submission" date="2021-03" db="UniProtKB">
        <authorList>
            <consortium name="EnsemblPlants"/>
        </authorList>
    </citation>
    <scope>IDENTIFICATION</scope>
</reference>
<proteinExistence type="predicted"/>
<protein>
    <submittedName>
        <fullName evidence="1">Uncharacterized protein</fullName>
    </submittedName>
</protein>
<accession>A0A803PUC5</accession>
<dbReference type="Proteomes" id="UP000596661">
    <property type="component" value="Chromosome 6"/>
</dbReference>
<dbReference type="AlphaFoldDB" id="A0A803PUC5"/>